<proteinExistence type="predicted"/>
<dbReference type="EMBL" id="UYYB01131067">
    <property type="protein sequence ID" value="VDM84555.1"/>
    <property type="molecule type" value="Genomic_DNA"/>
</dbReference>
<evidence type="ECO:0000256" key="1">
    <source>
        <dbReference type="SAM" id="MobiDB-lite"/>
    </source>
</evidence>
<feature type="region of interest" description="Disordered" evidence="1">
    <location>
        <begin position="1"/>
        <end position="103"/>
    </location>
</feature>
<dbReference type="OrthoDB" id="9987665at2759"/>
<accession>A0A3P7LQ90</accession>
<evidence type="ECO:0000256" key="2">
    <source>
        <dbReference type="SAM" id="Phobius"/>
    </source>
</evidence>
<feature type="transmembrane region" description="Helical" evidence="2">
    <location>
        <begin position="158"/>
        <end position="178"/>
    </location>
</feature>
<keyword evidence="2" id="KW-1133">Transmembrane helix</keyword>
<dbReference type="Proteomes" id="UP000270094">
    <property type="component" value="Unassembled WGS sequence"/>
</dbReference>
<dbReference type="AlphaFoldDB" id="A0A3P7LQ90"/>
<feature type="compositionally biased region" description="Polar residues" evidence="1">
    <location>
        <begin position="34"/>
        <end position="46"/>
    </location>
</feature>
<evidence type="ECO:0000313" key="4">
    <source>
        <dbReference type="Proteomes" id="UP000270094"/>
    </source>
</evidence>
<sequence>MTRKRKVDVTDDNANENNNRLADYGYQPAPEQPSPSATDSWKNRTFPQKERHGNFRGGRQSYGFGQRGGRHFGGGDYSQDNEYHSTPAEGDTGEQSNGQEDKEAYPSELVAYLKNIEQMRITEGRIENIVMEKCAEECSAEEEKLLMFRDSCIVVESVFGWFVILFIGSSQHGATLFLSGLARLKHKRLLDLLYSGQSARTIETLLYALRPISNNQQVQLVEKFAELLCDNWNDAVSSQHSSFIIRCLARVTCGLPKKGNEK</sequence>
<organism evidence="3 4">
    <name type="scientific">Strongylus vulgaris</name>
    <name type="common">Blood worm</name>
    <dbReference type="NCBI Taxonomy" id="40348"/>
    <lineage>
        <taxon>Eukaryota</taxon>
        <taxon>Metazoa</taxon>
        <taxon>Ecdysozoa</taxon>
        <taxon>Nematoda</taxon>
        <taxon>Chromadorea</taxon>
        <taxon>Rhabditida</taxon>
        <taxon>Rhabditina</taxon>
        <taxon>Rhabditomorpha</taxon>
        <taxon>Strongyloidea</taxon>
        <taxon>Strongylidae</taxon>
        <taxon>Strongylus</taxon>
    </lineage>
</organism>
<protein>
    <submittedName>
        <fullName evidence="3">Uncharacterized protein</fullName>
    </submittedName>
</protein>
<feature type="non-terminal residue" evidence="3">
    <location>
        <position position="262"/>
    </location>
</feature>
<reference evidence="3 4" key="1">
    <citation type="submission" date="2018-11" db="EMBL/GenBank/DDBJ databases">
        <authorList>
            <consortium name="Pathogen Informatics"/>
        </authorList>
    </citation>
    <scope>NUCLEOTIDE SEQUENCE [LARGE SCALE GENOMIC DNA]</scope>
</reference>
<keyword evidence="2" id="KW-0472">Membrane</keyword>
<gene>
    <name evidence="3" type="ORF">SVUK_LOCUS19553</name>
</gene>
<feature type="compositionally biased region" description="Gly residues" evidence="1">
    <location>
        <begin position="65"/>
        <end position="76"/>
    </location>
</feature>
<name>A0A3P7LQ90_STRVU</name>
<evidence type="ECO:0000313" key="3">
    <source>
        <dbReference type="EMBL" id="VDM84555.1"/>
    </source>
</evidence>
<keyword evidence="2" id="KW-0812">Transmembrane</keyword>
<keyword evidence="4" id="KW-1185">Reference proteome</keyword>